<proteinExistence type="predicted"/>
<reference evidence="2 3" key="1">
    <citation type="submission" date="2024-09" db="EMBL/GenBank/DDBJ databases">
        <authorList>
            <person name="Sun Q."/>
            <person name="Mori K."/>
        </authorList>
    </citation>
    <scope>NUCLEOTIDE SEQUENCE [LARGE SCALE GENOMIC DNA]</scope>
    <source>
        <strain evidence="2 3">TBRC 3947</strain>
    </source>
</reference>
<evidence type="ECO:0000256" key="1">
    <source>
        <dbReference type="SAM" id="MobiDB-lite"/>
    </source>
</evidence>
<dbReference type="RefSeq" id="WP_377260692.1">
    <property type="nucleotide sequence ID" value="NZ_JBHLUH010000080.1"/>
</dbReference>
<dbReference type="Proteomes" id="UP001589867">
    <property type="component" value="Unassembled WGS sequence"/>
</dbReference>
<sequence length="257" mass="25256">MDVEAARTEVWSWLRALAAPLAASPAAMGEPVSAAAPGGWPSASPLGPSEPSTVERLAPASTPAFIVAPPPGPAPDSPVARAGSPASATAPVPGAPTAPLYPHAPKTMPPATSAMPPAATATPVTANAARVEAKAGPSTPATRVPRTIPRVAGAPDTPSGAPPPGRAAGPLAEPTWPEERRDPVPFAAAAIDSALTPLLPAAAPVHAALGDPARIASTVDAVPDGAGDHDRAGDLADLLAGVLEEDALLLGVLDLEP</sequence>
<name>A0ABV6MEX5_9ACTN</name>
<gene>
    <name evidence="2" type="ORF">ACFFIA_37340</name>
</gene>
<keyword evidence="3" id="KW-1185">Reference proteome</keyword>
<evidence type="ECO:0000313" key="2">
    <source>
        <dbReference type="EMBL" id="MFC0533288.1"/>
    </source>
</evidence>
<evidence type="ECO:0000313" key="3">
    <source>
        <dbReference type="Proteomes" id="UP001589867"/>
    </source>
</evidence>
<protein>
    <recommendedName>
        <fullName evidence="4">PH domain-containing protein</fullName>
    </recommendedName>
</protein>
<organism evidence="2 3">
    <name type="scientific">Phytohabitans kaempferiae</name>
    <dbReference type="NCBI Taxonomy" id="1620943"/>
    <lineage>
        <taxon>Bacteria</taxon>
        <taxon>Bacillati</taxon>
        <taxon>Actinomycetota</taxon>
        <taxon>Actinomycetes</taxon>
        <taxon>Micromonosporales</taxon>
        <taxon>Micromonosporaceae</taxon>
    </lineage>
</organism>
<accession>A0ABV6MEX5</accession>
<dbReference type="EMBL" id="JBHLUH010000080">
    <property type="protein sequence ID" value="MFC0533288.1"/>
    <property type="molecule type" value="Genomic_DNA"/>
</dbReference>
<evidence type="ECO:0008006" key="4">
    <source>
        <dbReference type="Google" id="ProtNLM"/>
    </source>
</evidence>
<comment type="caution">
    <text evidence="2">The sequence shown here is derived from an EMBL/GenBank/DDBJ whole genome shotgun (WGS) entry which is preliminary data.</text>
</comment>
<feature type="compositionally biased region" description="Low complexity" evidence="1">
    <location>
        <begin position="77"/>
        <end position="99"/>
    </location>
</feature>
<feature type="region of interest" description="Disordered" evidence="1">
    <location>
        <begin position="24"/>
        <end position="99"/>
    </location>
</feature>
<feature type="region of interest" description="Disordered" evidence="1">
    <location>
        <begin position="132"/>
        <end position="177"/>
    </location>
</feature>
<feature type="compositionally biased region" description="Low complexity" evidence="1">
    <location>
        <begin position="24"/>
        <end position="49"/>
    </location>
</feature>